<reference evidence="1" key="2">
    <citation type="journal article" date="2015" name="Fish Shellfish Immunol.">
        <title>Early steps in the European eel (Anguilla anguilla)-Vibrio vulnificus interaction in the gills: Role of the RtxA13 toxin.</title>
        <authorList>
            <person name="Callol A."/>
            <person name="Pajuelo D."/>
            <person name="Ebbesson L."/>
            <person name="Teles M."/>
            <person name="MacKenzie S."/>
            <person name="Amaro C."/>
        </authorList>
    </citation>
    <scope>NUCLEOTIDE SEQUENCE</scope>
</reference>
<sequence length="41" mass="4394">MGQFTVSKTVIASAVLSSGYNIKYAPNVSSKIIVLFSLKKC</sequence>
<proteinExistence type="predicted"/>
<protein>
    <submittedName>
        <fullName evidence="1">Uncharacterized protein</fullName>
    </submittedName>
</protein>
<dbReference type="EMBL" id="GBXM01051671">
    <property type="protein sequence ID" value="JAH56906.1"/>
    <property type="molecule type" value="Transcribed_RNA"/>
</dbReference>
<organism evidence="1">
    <name type="scientific">Anguilla anguilla</name>
    <name type="common">European freshwater eel</name>
    <name type="synonym">Muraena anguilla</name>
    <dbReference type="NCBI Taxonomy" id="7936"/>
    <lineage>
        <taxon>Eukaryota</taxon>
        <taxon>Metazoa</taxon>
        <taxon>Chordata</taxon>
        <taxon>Craniata</taxon>
        <taxon>Vertebrata</taxon>
        <taxon>Euteleostomi</taxon>
        <taxon>Actinopterygii</taxon>
        <taxon>Neopterygii</taxon>
        <taxon>Teleostei</taxon>
        <taxon>Anguilliformes</taxon>
        <taxon>Anguillidae</taxon>
        <taxon>Anguilla</taxon>
    </lineage>
</organism>
<dbReference type="AlphaFoldDB" id="A0A0E9TTN3"/>
<reference evidence="1" key="1">
    <citation type="submission" date="2014-11" db="EMBL/GenBank/DDBJ databases">
        <authorList>
            <person name="Amaro Gonzalez C."/>
        </authorList>
    </citation>
    <scope>NUCLEOTIDE SEQUENCE</scope>
</reference>
<accession>A0A0E9TTN3</accession>
<evidence type="ECO:0000313" key="1">
    <source>
        <dbReference type="EMBL" id="JAH56906.1"/>
    </source>
</evidence>
<name>A0A0E9TTN3_ANGAN</name>